<protein>
    <submittedName>
        <fullName evidence="9">Outer membrane transport energization protein ExbB</fullName>
    </submittedName>
</protein>
<evidence type="ECO:0000256" key="6">
    <source>
        <dbReference type="RuleBase" id="RU004057"/>
    </source>
</evidence>
<keyword evidence="3 7" id="KW-0812">Transmembrane</keyword>
<feature type="domain" description="MotA/TolQ/ExbB proton channel" evidence="8">
    <location>
        <begin position="88"/>
        <end position="197"/>
    </location>
</feature>
<dbReference type="OrthoDB" id="4045at2"/>
<feature type="transmembrane region" description="Helical" evidence="7">
    <location>
        <begin position="123"/>
        <end position="146"/>
    </location>
</feature>
<gene>
    <name evidence="9" type="ORF">SAMN05444370_110127</name>
</gene>
<evidence type="ECO:0000256" key="1">
    <source>
        <dbReference type="ARBA" id="ARBA00004651"/>
    </source>
</evidence>
<accession>A0A1H4DM99</accession>
<name>A0A1H4DM99_9RHOB</name>
<comment type="similarity">
    <text evidence="6">Belongs to the exbB/tolQ family.</text>
</comment>
<dbReference type="PANTHER" id="PTHR30625">
    <property type="entry name" value="PROTEIN TOLQ"/>
    <property type="match status" value="1"/>
</dbReference>
<dbReference type="GO" id="GO:0017038">
    <property type="term" value="P:protein import"/>
    <property type="evidence" value="ECO:0007669"/>
    <property type="project" value="TreeGrafter"/>
</dbReference>
<evidence type="ECO:0000256" key="5">
    <source>
        <dbReference type="ARBA" id="ARBA00023136"/>
    </source>
</evidence>
<dbReference type="InterPro" id="IPR050790">
    <property type="entry name" value="ExbB/TolQ_transport"/>
</dbReference>
<dbReference type="InterPro" id="IPR002898">
    <property type="entry name" value="MotA_ExbB_proton_chnl"/>
</dbReference>
<organism evidence="9 10">
    <name type="scientific">Rubrimonas cliftonensis</name>
    <dbReference type="NCBI Taxonomy" id="89524"/>
    <lineage>
        <taxon>Bacteria</taxon>
        <taxon>Pseudomonadati</taxon>
        <taxon>Pseudomonadota</taxon>
        <taxon>Alphaproteobacteria</taxon>
        <taxon>Rhodobacterales</taxon>
        <taxon>Paracoccaceae</taxon>
        <taxon>Rubrimonas</taxon>
    </lineage>
</organism>
<dbReference type="Proteomes" id="UP000198703">
    <property type="component" value="Unassembled WGS sequence"/>
</dbReference>
<evidence type="ECO:0000259" key="8">
    <source>
        <dbReference type="Pfam" id="PF01618"/>
    </source>
</evidence>
<evidence type="ECO:0000256" key="3">
    <source>
        <dbReference type="ARBA" id="ARBA00022692"/>
    </source>
</evidence>
<keyword evidence="2" id="KW-1003">Cell membrane</keyword>
<evidence type="ECO:0000256" key="4">
    <source>
        <dbReference type="ARBA" id="ARBA00022989"/>
    </source>
</evidence>
<dbReference type="AlphaFoldDB" id="A0A1H4DM99"/>
<feature type="transmembrane region" description="Helical" evidence="7">
    <location>
        <begin position="20"/>
        <end position="38"/>
    </location>
</feature>
<evidence type="ECO:0000256" key="7">
    <source>
        <dbReference type="SAM" id="Phobius"/>
    </source>
</evidence>
<dbReference type="GO" id="GO:0005886">
    <property type="term" value="C:plasma membrane"/>
    <property type="evidence" value="ECO:0007669"/>
    <property type="project" value="UniProtKB-SubCell"/>
</dbReference>
<evidence type="ECO:0000313" key="10">
    <source>
        <dbReference type="Proteomes" id="UP000198703"/>
    </source>
</evidence>
<keyword evidence="6" id="KW-0813">Transport</keyword>
<dbReference type="Pfam" id="PF01618">
    <property type="entry name" value="MotA_ExbB"/>
    <property type="match status" value="1"/>
</dbReference>
<dbReference type="RefSeq" id="WP_093254696.1">
    <property type="nucleotide sequence ID" value="NZ_FNQM01000010.1"/>
</dbReference>
<evidence type="ECO:0000256" key="2">
    <source>
        <dbReference type="ARBA" id="ARBA00022475"/>
    </source>
</evidence>
<keyword evidence="6" id="KW-0653">Protein transport</keyword>
<keyword evidence="5 7" id="KW-0472">Membrane</keyword>
<reference evidence="9 10" key="1">
    <citation type="submission" date="2016-10" db="EMBL/GenBank/DDBJ databases">
        <authorList>
            <person name="de Groot N.N."/>
        </authorList>
    </citation>
    <scope>NUCLEOTIDE SEQUENCE [LARGE SCALE GENOMIC DNA]</scope>
    <source>
        <strain evidence="9 10">DSM 15345</strain>
    </source>
</reference>
<proteinExistence type="inferred from homology"/>
<dbReference type="STRING" id="89524.SAMN05444370_110127"/>
<keyword evidence="4 7" id="KW-1133">Transmembrane helix</keyword>
<feature type="transmembrane region" description="Helical" evidence="7">
    <location>
        <begin position="166"/>
        <end position="187"/>
    </location>
</feature>
<dbReference type="PANTHER" id="PTHR30625:SF11">
    <property type="entry name" value="MOTA_TOLQ_EXBB PROTON CHANNEL DOMAIN-CONTAINING PROTEIN"/>
    <property type="match status" value="1"/>
</dbReference>
<evidence type="ECO:0000313" key="9">
    <source>
        <dbReference type="EMBL" id="SEA73885.1"/>
    </source>
</evidence>
<sequence length="230" mass="23241">MERLAEAMGSTGALLARGGPVAWLLAALSIVAATVALAKLWQFAVVRPADPAPRRAALLWRSGRRAEAEAALAGARSPAAEGLACAVAAMRAGVAPETARAEAARVAEAALDDLRDWLRPLEVIAALAPLLGLFGTVLGMIDAFAAMEAAGAQVDPATLSGGVWTALLTTAIGLGVAMPTVAALSWCERQVERAERAVDDALAAAFGPALPAVEAAAAPGAAQSLRPRLG</sequence>
<dbReference type="EMBL" id="FNQM01000010">
    <property type="protein sequence ID" value="SEA73885.1"/>
    <property type="molecule type" value="Genomic_DNA"/>
</dbReference>
<keyword evidence="10" id="KW-1185">Reference proteome</keyword>
<comment type="subcellular location">
    <subcellularLocation>
        <location evidence="1">Cell membrane</location>
        <topology evidence="1">Multi-pass membrane protein</topology>
    </subcellularLocation>
    <subcellularLocation>
        <location evidence="6">Membrane</location>
        <topology evidence="6">Multi-pass membrane protein</topology>
    </subcellularLocation>
</comment>